<comment type="caution">
    <text evidence="2">The sequence shown here is derived from an EMBL/GenBank/DDBJ whole genome shotgun (WGS) entry which is preliminary data.</text>
</comment>
<organism evidence="2 3">
    <name type="scientific">Liparis tanakae</name>
    <name type="common">Tanaka's snailfish</name>
    <dbReference type="NCBI Taxonomy" id="230148"/>
    <lineage>
        <taxon>Eukaryota</taxon>
        <taxon>Metazoa</taxon>
        <taxon>Chordata</taxon>
        <taxon>Craniata</taxon>
        <taxon>Vertebrata</taxon>
        <taxon>Euteleostomi</taxon>
        <taxon>Actinopterygii</taxon>
        <taxon>Neopterygii</taxon>
        <taxon>Teleostei</taxon>
        <taxon>Neoteleostei</taxon>
        <taxon>Acanthomorphata</taxon>
        <taxon>Eupercaria</taxon>
        <taxon>Perciformes</taxon>
        <taxon>Cottioidei</taxon>
        <taxon>Cottales</taxon>
        <taxon>Liparidae</taxon>
        <taxon>Liparis</taxon>
    </lineage>
</organism>
<reference evidence="2 3" key="1">
    <citation type="submission" date="2019-03" db="EMBL/GenBank/DDBJ databases">
        <title>First draft genome of Liparis tanakae, snailfish: a comprehensive survey of snailfish specific genes.</title>
        <authorList>
            <person name="Kim W."/>
            <person name="Song I."/>
            <person name="Jeong J.-H."/>
            <person name="Kim D."/>
            <person name="Kim S."/>
            <person name="Ryu S."/>
            <person name="Song J.Y."/>
            <person name="Lee S.K."/>
        </authorList>
    </citation>
    <scope>NUCLEOTIDE SEQUENCE [LARGE SCALE GENOMIC DNA]</scope>
    <source>
        <tissue evidence="2">Muscle</tissue>
    </source>
</reference>
<protein>
    <submittedName>
        <fullName evidence="2">Uncharacterized protein</fullName>
    </submittedName>
</protein>
<dbReference type="AlphaFoldDB" id="A0A4Z2IH90"/>
<proteinExistence type="predicted"/>
<dbReference type="EMBL" id="SRLO01000084">
    <property type="protein sequence ID" value="TNN77320.1"/>
    <property type="molecule type" value="Genomic_DNA"/>
</dbReference>
<name>A0A4Z2IH90_9TELE</name>
<keyword evidence="3" id="KW-1185">Reference proteome</keyword>
<evidence type="ECO:0000256" key="1">
    <source>
        <dbReference type="SAM" id="MobiDB-lite"/>
    </source>
</evidence>
<feature type="region of interest" description="Disordered" evidence="1">
    <location>
        <begin position="1"/>
        <end position="22"/>
    </location>
</feature>
<accession>A0A4Z2IH90</accession>
<evidence type="ECO:0000313" key="2">
    <source>
        <dbReference type="EMBL" id="TNN77320.1"/>
    </source>
</evidence>
<dbReference type="Proteomes" id="UP000314294">
    <property type="component" value="Unassembled WGS sequence"/>
</dbReference>
<gene>
    <name evidence="2" type="ORF">EYF80_012434</name>
</gene>
<evidence type="ECO:0000313" key="3">
    <source>
        <dbReference type="Proteomes" id="UP000314294"/>
    </source>
</evidence>
<sequence length="79" mass="8460">MAGGGATEAGGRPIRQEASRKSGTSCCVQAHYRSSAVTPHFHFVVDILNLPFVTTSNRQVSKGSSKEYFRNFLGGVADL</sequence>